<keyword evidence="2" id="KW-1185">Reference proteome</keyword>
<sequence length="156" mass="17156">MLSITPQPAHFPLHVESHQPQDVELNELGDLQDALEPFAKLIRRSGRSVRLHCTIPTICSSSYPTYYDLHDLHDLRSRSLLFVHKLVELLKASGIPASYRLQPSNCPLCLICVLPLGLDATNVKAAAVAAVQNAHFESKEKALLADLKDGLALVIT</sequence>
<proteinExistence type="predicted"/>
<organism evidence="1 2">
    <name type="scientific">Postia placenta MAD-698-R-SB12</name>
    <dbReference type="NCBI Taxonomy" id="670580"/>
    <lineage>
        <taxon>Eukaryota</taxon>
        <taxon>Fungi</taxon>
        <taxon>Dikarya</taxon>
        <taxon>Basidiomycota</taxon>
        <taxon>Agaricomycotina</taxon>
        <taxon>Agaricomycetes</taxon>
        <taxon>Polyporales</taxon>
        <taxon>Adustoporiaceae</taxon>
        <taxon>Rhodonia</taxon>
    </lineage>
</organism>
<name>A0A1X6NG07_9APHY</name>
<evidence type="ECO:0000313" key="2">
    <source>
        <dbReference type="Proteomes" id="UP000194127"/>
    </source>
</evidence>
<dbReference type="OrthoDB" id="3143640at2759"/>
<gene>
    <name evidence="1" type="ORF">POSPLADRAFT_1038059</name>
</gene>
<dbReference type="AlphaFoldDB" id="A0A1X6NG07"/>
<reference evidence="1 2" key="1">
    <citation type="submission" date="2017-04" db="EMBL/GenBank/DDBJ databases">
        <title>Genome Sequence of the Model Brown-Rot Fungus Postia placenta SB12.</title>
        <authorList>
            <consortium name="DOE Joint Genome Institute"/>
            <person name="Gaskell J."/>
            <person name="Kersten P."/>
            <person name="Larrondo L.F."/>
            <person name="Canessa P."/>
            <person name="Martinez D."/>
            <person name="Hibbett D."/>
            <person name="Schmoll M."/>
            <person name="Kubicek C.P."/>
            <person name="Martinez A.T."/>
            <person name="Yadav J."/>
            <person name="Master E."/>
            <person name="Magnuson J.K."/>
            <person name="James T."/>
            <person name="Yaver D."/>
            <person name="Berka R."/>
            <person name="Labutti K."/>
            <person name="Lipzen A."/>
            <person name="Aerts A."/>
            <person name="Barry K."/>
            <person name="Henrissat B."/>
            <person name="Blanchette R."/>
            <person name="Grigoriev I."/>
            <person name="Cullen D."/>
        </authorList>
    </citation>
    <scope>NUCLEOTIDE SEQUENCE [LARGE SCALE GENOMIC DNA]</scope>
    <source>
        <strain evidence="1 2">MAD-698-R-SB12</strain>
    </source>
</reference>
<evidence type="ECO:0000313" key="1">
    <source>
        <dbReference type="EMBL" id="OSX67569.1"/>
    </source>
</evidence>
<dbReference type="RefSeq" id="XP_024344363.1">
    <property type="nucleotide sequence ID" value="XM_024477323.1"/>
</dbReference>
<dbReference type="GeneID" id="36322273"/>
<dbReference type="Proteomes" id="UP000194127">
    <property type="component" value="Unassembled WGS sequence"/>
</dbReference>
<protein>
    <submittedName>
        <fullName evidence="1">Uncharacterized protein</fullName>
    </submittedName>
</protein>
<dbReference type="EMBL" id="KZ110591">
    <property type="protein sequence ID" value="OSX67569.1"/>
    <property type="molecule type" value="Genomic_DNA"/>
</dbReference>
<accession>A0A1X6NG07</accession>